<dbReference type="AlphaFoldDB" id="A0A5C6SR62"/>
<feature type="compositionally biased region" description="Basic and acidic residues" evidence="1">
    <location>
        <begin position="8"/>
        <end position="20"/>
    </location>
</feature>
<reference evidence="2 3" key="1">
    <citation type="submission" date="2019-07" db="EMBL/GenBank/DDBJ databases">
        <title>The First High-Quality Draft Genome Sequence of the Causal Agent of the Current Panama Disease Epidemic.</title>
        <authorList>
            <person name="Warmington R.J."/>
            <person name="Kay W."/>
            <person name="Jeffries A."/>
            <person name="Bebber D."/>
            <person name="Moore K."/>
            <person name="Studholme D.J."/>
        </authorList>
    </citation>
    <scope>NUCLEOTIDE SEQUENCE [LARGE SCALE GENOMIC DNA]</scope>
    <source>
        <strain evidence="2 3">TR4</strain>
    </source>
</reference>
<proteinExistence type="predicted"/>
<sequence>MQPKRRGKEGGGKEERDGNEGRAQNSRRRGEEGRRKKGSKWWSLSLIRILEERKEGRSGDGEDEREDEKARVSNGERARVGSVETTEALCLAGGCAWACWGKEGTEAILYAHCAMTR</sequence>
<evidence type="ECO:0000313" key="2">
    <source>
        <dbReference type="EMBL" id="TXC00824.1"/>
    </source>
</evidence>
<comment type="caution">
    <text evidence="2">The sequence shown here is derived from an EMBL/GenBank/DDBJ whole genome shotgun (WGS) entry which is preliminary data.</text>
</comment>
<dbReference type="EMBL" id="VMNF01000009">
    <property type="protein sequence ID" value="TXC00824.1"/>
    <property type="molecule type" value="Genomic_DNA"/>
</dbReference>
<feature type="compositionally biased region" description="Basic and acidic residues" evidence="1">
    <location>
        <begin position="67"/>
        <end position="79"/>
    </location>
</feature>
<feature type="region of interest" description="Disordered" evidence="1">
    <location>
        <begin position="1"/>
        <end position="39"/>
    </location>
</feature>
<accession>A0A5C6SR62</accession>
<gene>
    <name evidence="2" type="ORF">FocTR4_00008220</name>
</gene>
<name>A0A5C6SR62_FUSOC</name>
<protein>
    <submittedName>
        <fullName evidence="2">Uncharacterized protein</fullName>
    </submittedName>
</protein>
<feature type="region of interest" description="Disordered" evidence="1">
    <location>
        <begin position="53"/>
        <end position="79"/>
    </location>
</feature>
<dbReference type="Proteomes" id="UP000321331">
    <property type="component" value="Unassembled WGS sequence"/>
</dbReference>
<evidence type="ECO:0000313" key="3">
    <source>
        <dbReference type="Proteomes" id="UP000321331"/>
    </source>
</evidence>
<evidence type="ECO:0000256" key="1">
    <source>
        <dbReference type="SAM" id="MobiDB-lite"/>
    </source>
</evidence>
<organism evidence="2 3">
    <name type="scientific">Fusarium oxysporum f. sp. cubense</name>
    <dbReference type="NCBI Taxonomy" id="61366"/>
    <lineage>
        <taxon>Eukaryota</taxon>
        <taxon>Fungi</taxon>
        <taxon>Dikarya</taxon>
        <taxon>Ascomycota</taxon>
        <taxon>Pezizomycotina</taxon>
        <taxon>Sordariomycetes</taxon>
        <taxon>Hypocreomycetidae</taxon>
        <taxon>Hypocreales</taxon>
        <taxon>Nectriaceae</taxon>
        <taxon>Fusarium</taxon>
        <taxon>Fusarium oxysporum species complex</taxon>
    </lineage>
</organism>